<dbReference type="InterPro" id="IPR007024">
    <property type="entry name" value="BLUF_domain"/>
</dbReference>
<dbReference type="Pfam" id="PF04940">
    <property type="entry name" value="BLUF"/>
    <property type="match status" value="1"/>
</dbReference>
<proteinExistence type="predicted"/>
<keyword evidence="3" id="KW-1185">Reference proteome</keyword>
<dbReference type="GO" id="GO:0071949">
    <property type="term" value="F:FAD binding"/>
    <property type="evidence" value="ECO:0007669"/>
    <property type="project" value="InterPro"/>
</dbReference>
<reference evidence="2 3" key="1">
    <citation type="submission" date="2019-06" db="EMBL/GenBank/DDBJ databases">
        <title>Whole genome sequence for Cellvibrionaceae sp. R142.</title>
        <authorList>
            <person name="Wang G."/>
        </authorList>
    </citation>
    <scope>NUCLEOTIDE SEQUENCE [LARGE SCALE GENOMIC DNA]</scope>
    <source>
        <strain evidence="2 3">R142</strain>
    </source>
</reference>
<dbReference type="SMART" id="SM01034">
    <property type="entry name" value="BLUF"/>
    <property type="match status" value="1"/>
</dbReference>
<dbReference type="Gene3D" id="3.30.70.100">
    <property type="match status" value="1"/>
</dbReference>
<dbReference type="GO" id="GO:0009882">
    <property type="term" value="F:blue light photoreceptor activity"/>
    <property type="evidence" value="ECO:0007669"/>
    <property type="project" value="InterPro"/>
</dbReference>
<dbReference type="SUPFAM" id="SSF54975">
    <property type="entry name" value="Acylphosphatase/BLUF domain-like"/>
    <property type="match status" value="1"/>
</dbReference>
<evidence type="ECO:0000313" key="2">
    <source>
        <dbReference type="EMBL" id="TQV73388.1"/>
    </source>
</evidence>
<dbReference type="OrthoDB" id="557705at2"/>
<evidence type="ECO:0000313" key="3">
    <source>
        <dbReference type="Proteomes" id="UP000319732"/>
    </source>
</evidence>
<dbReference type="EMBL" id="VHSG01000018">
    <property type="protein sequence ID" value="TQV73388.1"/>
    <property type="molecule type" value="Genomic_DNA"/>
</dbReference>
<accession>A0A545T876</accession>
<sequence length="144" mass="16212">MHTLIYTSRAASDISQVSLMDILTKSRANNHSIQVTGMLLYYKQSFMQVLEGAKDVIFDLLDNRIVSDCRHTGVSLSIDYAIDTRLFPDWTMGFLNLDTRAPVKIEGFTDFFTEGFSPAVVLGDRSMAQSLLLSLKTDYEKDLS</sequence>
<dbReference type="InterPro" id="IPR036046">
    <property type="entry name" value="Acylphosphatase-like_dom_sf"/>
</dbReference>
<dbReference type="AlphaFoldDB" id="A0A545T876"/>
<comment type="caution">
    <text evidence="2">The sequence shown here is derived from an EMBL/GenBank/DDBJ whole genome shotgun (WGS) entry which is preliminary data.</text>
</comment>
<protein>
    <submittedName>
        <fullName evidence="2">BLUF domain-containing protein</fullName>
    </submittedName>
</protein>
<dbReference type="Proteomes" id="UP000319732">
    <property type="component" value="Unassembled WGS sequence"/>
</dbReference>
<feature type="domain" description="BLUF" evidence="1">
    <location>
        <begin position="1"/>
        <end position="93"/>
    </location>
</feature>
<name>A0A545T876_9GAMM</name>
<organism evidence="2 3">
    <name type="scientific">Exilibacterium tricleocarpae</name>
    <dbReference type="NCBI Taxonomy" id="2591008"/>
    <lineage>
        <taxon>Bacteria</taxon>
        <taxon>Pseudomonadati</taxon>
        <taxon>Pseudomonadota</taxon>
        <taxon>Gammaproteobacteria</taxon>
        <taxon>Cellvibrionales</taxon>
        <taxon>Cellvibrionaceae</taxon>
        <taxon>Exilibacterium</taxon>
    </lineage>
</organism>
<dbReference type="RefSeq" id="WP_142905516.1">
    <property type="nucleotide sequence ID" value="NZ_ML660097.1"/>
</dbReference>
<evidence type="ECO:0000259" key="1">
    <source>
        <dbReference type="PROSITE" id="PS50925"/>
    </source>
</evidence>
<gene>
    <name evidence="2" type="ORF">FKG94_16925</name>
</gene>
<dbReference type="PROSITE" id="PS50925">
    <property type="entry name" value="BLUF"/>
    <property type="match status" value="1"/>
</dbReference>